<comment type="caution">
    <text evidence="1">The sequence shown here is derived from an EMBL/GenBank/DDBJ whole genome shotgun (WGS) entry which is preliminary data.</text>
</comment>
<name>A0A4C1W221_EUMVA</name>
<sequence>MRFLCNVCGVSLKDIRTNSDVEERCALKEVNNINTITLLFDITTPPSQSLVRPDTPTGEMSQPYVIFFIHRNPQPPIRDHRDERFATVLALIPFELNSRRY</sequence>
<protein>
    <submittedName>
        <fullName evidence="1">Uncharacterized protein</fullName>
    </submittedName>
</protein>
<keyword evidence="2" id="KW-1185">Reference proteome</keyword>
<dbReference type="EMBL" id="BGZK01000455">
    <property type="protein sequence ID" value="GBP44602.1"/>
    <property type="molecule type" value="Genomic_DNA"/>
</dbReference>
<dbReference type="AlphaFoldDB" id="A0A4C1W221"/>
<evidence type="ECO:0000313" key="1">
    <source>
        <dbReference type="EMBL" id="GBP44602.1"/>
    </source>
</evidence>
<accession>A0A4C1W221</accession>
<dbReference type="Proteomes" id="UP000299102">
    <property type="component" value="Unassembled WGS sequence"/>
</dbReference>
<evidence type="ECO:0000313" key="2">
    <source>
        <dbReference type="Proteomes" id="UP000299102"/>
    </source>
</evidence>
<proteinExistence type="predicted"/>
<reference evidence="1 2" key="1">
    <citation type="journal article" date="2019" name="Commun. Biol.">
        <title>The bagworm genome reveals a unique fibroin gene that provides high tensile strength.</title>
        <authorList>
            <person name="Kono N."/>
            <person name="Nakamura H."/>
            <person name="Ohtoshi R."/>
            <person name="Tomita M."/>
            <person name="Numata K."/>
            <person name="Arakawa K."/>
        </authorList>
    </citation>
    <scope>NUCLEOTIDE SEQUENCE [LARGE SCALE GENOMIC DNA]</scope>
</reference>
<gene>
    <name evidence="1" type="ORF">EVAR_75059_1</name>
</gene>
<organism evidence="1 2">
    <name type="scientific">Eumeta variegata</name>
    <name type="common">Bagworm moth</name>
    <name type="synonym">Eumeta japonica</name>
    <dbReference type="NCBI Taxonomy" id="151549"/>
    <lineage>
        <taxon>Eukaryota</taxon>
        <taxon>Metazoa</taxon>
        <taxon>Ecdysozoa</taxon>
        <taxon>Arthropoda</taxon>
        <taxon>Hexapoda</taxon>
        <taxon>Insecta</taxon>
        <taxon>Pterygota</taxon>
        <taxon>Neoptera</taxon>
        <taxon>Endopterygota</taxon>
        <taxon>Lepidoptera</taxon>
        <taxon>Glossata</taxon>
        <taxon>Ditrysia</taxon>
        <taxon>Tineoidea</taxon>
        <taxon>Psychidae</taxon>
        <taxon>Oiketicinae</taxon>
        <taxon>Eumeta</taxon>
    </lineage>
</organism>